<evidence type="ECO:0000313" key="3">
    <source>
        <dbReference type="Proteomes" id="UP001195624"/>
    </source>
</evidence>
<comment type="caution">
    <text evidence="2">The sequence shown here is derived from an EMBL/GenBank/DDBJ whole genome shotgun (WGS) entry which is preliminary data.</text>
</comment>
<evidence type="ECO:0000256" key="1">
    <source>
        <dbReference type="SAM" id="Phobius"/>
    </source>
</evidence>
<accession>A0ABS4PG97</accession>
<reference evidence="2 3" key="1">
    <citation type="submission" date="2021-03" db="EMBL/GenBank/DDBJ databases">
        <authorList>
            <person name="D'Agostino P."/>
            <person name="Huntemann M."/>
            <person name="Clum A."/>
            <person name="Spunde A."/>
            <person name="Palaniappan K."/>
            <person name="Ritter S."/>
            <person name="Mikhailova N."/>
            <person name="Chen I.-M."/>
            <person name="Stamatis D."/>
            <person name="Reddy T."/>
            <person name="O'Malley R."/>
            <person name="Daum C."/>
            <person name="Shapiro N."/>
            <person name="Ivanova N."/>
            <person name="Kyrpides N."/>
            <person name="Woyke T."/>
        </authorList>
    </citation>
    <scope>NUCLEOTIDE SEQUENCE [LARGE SCALE GENOMIC DNA]</scope>
    <source>
        <strain evidence="2 3">WS4403</strain>
    </source>
</reference>
<dbReference type="EMBL" id="JAGGMQ010000002">
    <property type="protein sequence ID" value="MBP2171674.1"/>
    <property type="molecule type" value="Genomic_DNA"/>
</dbReference>
<proteinExistence type="predicted"/>
<dbReference type="RefSeq" id="WP_209499575.1">
    <property type="nucleotide sequence ID" value="NZ_JAGGMQ010000002.1"/>
</dbReference>
<evidence type="ECO:0000313" key="2">
    <source>
        <dbReference type="EMBL" id="MBP2171674.1"/>
    </source>
</evidence>
<keyword evidence="1" id="KW-0812">Transmembrane</keyword>
<reference evidence="3" key="2">
    <citation type="submission" date="2023-07" db="EMBL/GenBank/DDBJ databases">
        <title>Genome mining of underrepresented organisms for secondary metabolites.</title>
        <authorList>
            <person name="D'Agostino P.M."/>
        </authorList>
    </citation>
    <scope>NUCLEOTIDE SEQUENCE [LARGE SCALE GENOMIC DNA]</scope>
    <source>
        <strain evidence="3">WS4403</strain>
    </source>
</reference>
<dbReference type="Proteomes" id="UP001195624">
    <property type="component" value="Unassembled WGS sequence"/>
</dbReference>
<keyword evidence="1" id="KW-1133">Transmembrane helix</keyword>
<name>A0ABS4PG97_9GAMM</name>
<keyword evidence="1" id="KW-0472">Membrane</keyword>
<feature type="transmembrane region" description="Helical" evidence="1">
    <location>
        <begin position="6"/>
        <end position="30"/>
    </location>
</feature>
<gene>
    <name evidence="2" type="ORF">J2125_004970</name>
</gene>
<sequence length="162" mass="18754">MELTAANITLLGISGSLLGVLLTSLINWLIARDARSKSFHEWKREKLLVMINGFFEQFRMDSITGRESVYDSDPAIAFDAAYKSYSVSDTKALQLCLFMKKKDSKVFMEKYEKFKKAAASDIQDNYMIMLKGDPYEYFDKREDHEELTEIILFLSSIIEKMK</sequence>
<organism evidence="2 3">
    <name type="scientific">Winslowiella toletana</name>
    <dbReference type="NCBI Taxonomy" id="92490"/>
    <lineage>
        <taxon>Bacteria</taxon>
        <taxon>Pseudomonadati</taxon>
        <taxon>Pseudomonadota</taxon>
        <taxon>Gammaproteobacteria</taxon>
        <taxon>Enterobacterales</taxon>
        <taxon>Erwiniaceae</taxon>
        <taxon>Winslowiella</taxon>
    </lineage>
</organism>
<protein>
    <submittedName>
        <fullName evidence="2">Uncharacterized protein</fullName>
    </submittedName>
</protein>
<keyword evidence="3" id="KW-1185">Reference proteome</keyword>